<dbReference type="SUPFAM" id="SSF69336">
    <property type="entry name" value="Alpha subunit of glutamate synthase, C-terminal domain"/>
    <property type="match status" value="1"/>
</dbReference>
<evidence type="ECO:0000256" key="7">
    <source>
        <dbReference type="ARBA" id="ARBA00022643"/>
    </source>
</evidence>
<protein>
    <submittedName>
        <fullName evidence="18">Glutamate synthase (NADPH/NADH) large chain</fullName>
    </submittedName>
</protein>
<evidence type="ECO:0000256" key="11">
    <source>
        <dbReference type="ARBA" id="ARBA00023002"/>
    </source>
</evidence>
<dbReference type="Pfam" id="PF00310">
    <property type="entry name" value="GATase_2"/>
    <property type="match status" value="1"/>
</dbReference>
<proteinExistence type="inferred from homology"/>
<dbReference type="CDD" id="cd00982">
    <property type="entry name" value="gltB_C"/>
    <property type="match status" value="1"/>
</dbReference>
<keyword evidence="19" id="KW-1185">Reference proteome</keyword>
<evidence type="ECO:0000256" key="15">
    <source>
        <dbReference type="ARBA" id="ARBA00023291"/>
    </source>
</evidence>
<gene>
    <name evidence="18" type="ORF">SAMN02194393_04044</name>
</gene>
<dbReference type="Proteomes" id="UP000190285">
    <property type="component" value="Unassembled WGS sequence"/>
</dbReference>
<keyword evidence="7" id="KW-0288">FMN</keyword>
<keyword evidence="8" id="KW-0479">Metal-binding</keyword>
<dbReference type="InterPro" id="IPR029055">
    <property type="entry name" value="Ntn_hydrolases_N"/>
</dbReference>
<dbReference type="PANTHER" id="PTHR11938:SF133">
    <property type="entry name" value="GLUTAMATE SYNTHASE (NADH)"/>
    <property type="match status" value="1"/>
</dbReference>
<dbReference type="InterPro" id="IPR013785">
    <property type="entry name" value="Aldolase_TIM"/>
</dbReference>
<keyword evidence="5" id="KW-0028">Amino-acid biosynthesis</keyword>
<evidence type="ECO:0000256" key="3">
    <source>
        <dbReference type="ARBA" id="ARBA00001974"/>
    </source>
</evidence>
<comment type="cofactor">
    <cofactor evidence="2">
        <name>[3Fe-4S] cluster</name>
        <dbReference type="ChEBI" id="CHEBI:21137"/>
    </cofactor>
</comment>
<dbReference type="InterPro" id="IPR002489">
    <property type="entry name" value="Glu_synth_asu_C"/>
</dbReference>
<evidence type="ECO:0000256" key="5">
    <source>
        <dbReference type="ARBA" id="ARBA00022605"/>
    </source>
</evidence>
<dbReference type="STRING" id="36842.SAMN02194393_04044"/>
<name>A0A1T5M7M2_9FIRM</name>
<dbReference type="GO" id="GO:0019676">
    <property type="term" value="P:ammonia assimilation cycle"/>
    <property type="evidence" value="ECO:0007669"/>
    <property type="project" value="TreeGrafter"/>
</dbReference>
<dbReference type="Pfam" id="PF01645">
    <property type="entry name" value="Glu_synthase"/>
    <property type="match status" value="1"/>
</dbReference>
<dbReference type="InterPro" id="IPR017932">
    <property type="entry name" value="GATase_2_dom"/>
</dbReference>
<evidence type="ECO:0000256" key="16">
    <source>
        <dbReference type="ARBA" id="ARBA00029440"/>
    </source>
</evidence>
<dbReference type="Pfam" id="PF01493">
    <property type="entry name" value="GXGXG"/>
    <property type="match status" value="1"/>
</dbReference>
<dbReference type="GO" id="GO:0046872">
    <property type="term" value="F:metal ion binding"/>
    <property type="evidence" value="ECO:0007669"/>
    <property type="project" value="UniProtKB-KW"/>
</dbReference>
<dbReference type="FunFam" id="2.160.20.60:FF:000001">
    <property type="entry name" value="Glutamate synthase, large subunit"/>
    <property type="match status" value="1"/>
</dbReference>
<comment type="pathway">
    <text evidence="16">Amino-acid biosynthesis.</text>
</comment>
<dbReference type="PANTHER" id="PTHR11938">
    <property type="entry name" value="FAD NADPH DEHYDROGENASE/OXIDOREDUCTASE"/>
    <property type="match status" value="1"/>
</dbReference>
<dbReference type="Pfam" id="PF04898">
    <property type="entry name" value="Glu_syn_central"/>
    <property type="match status" value="1"/>
</dbReference>
<dbReference type="GO" id="GO:0015930">
    <property type="term" value="F:glutamate synthase activity"/>
    <property type="evidence" value="ECO:0007669"/>
    <property type="project" value="InterPro"/>
</dbReference>
<evidence type="ECO:0000256" key="6">
    <source>
        <dbReference type="ARBA" id="ARBA00022630"/>
    </source>
</evidence>
<sequence length="1533" mass="171112">MNKYDIITLNRIFKKMNFIILNIAIYELEVKGRMVKMNIYGLPKKQGLYSPDMEKDSCGVGFIANVKGNKSNYILQQGLQILRSLKHRGAVGADESTGDGSGIMFQIPHEFLKRETKKMNIDLPKDGNYAVGMLFLPRQPNARLYCEGVFEKILKKEDQRLIGWREVPVNEEACGECARATRPVVMQVFIDKADQNDDVFERKLLLVRKQVEKLIRCTKKPYTESFYICSMSSKTIIYKGQILGYKLQEFYLDLLDEMITTSIVIVHERYSTNTFPSWKLAQPFRYIAHNGEINTIRGNINWMNAREGVMRSKLFGEDFKKILPIIEPGGSDSASLDNALEIFAANAHPLENIMMMLIPEAWQRDKGMDKERRGFYEYHARMMESWDGPATIAFTDGVKVGVKADRNGLRPARYLVTNDDLVIMASEAGVVDIDPEKIIEKGSIEPGKMLLINTEEGRILYDDEIKTTVSKRKPFARWIERNRVTLKDIRQPVEVRKMSSENLHRKQLVFGFTKEELNKVIEFMCEKGKEPIGSMGIDTPLAVLSDRPQLLFNYFKQKFAQVTNPAIDPIREEMIMSLVQFMGAHGKLLDEIETEKENKFIRLNHPILKNSELENICKLDSRDFKAITIPTVFQADYEGNGLKEALDYLCKRVEESINLGYNIVVLSDRKSDMYNAPIPSLLALSAVHHHLVRRKLRTAADIIVEAGDARDVMHIALLVGFGAKAINPYMAFESISYMVENKKNIKNVKNAHEAIENYISAICSGLLKIISRIGISTLQSYCGAQIFEAVGINEDVIKEYFPDTPAVLSGIGLDLISKEVLIRHNMAYHQLSSLDVGGEILWNPKGERHIFNPNVVTRLRKACVENNYNIYKEYSNEINEENSKNTTIRGLLKFKKRKSIAIEEVEPVEDILKRFTASGMSFGSLSKEVHETIAIAMNRIGGKSNSGEGGEDPSRYKLRLDGRNLKSATKQVASGRFGVTANYLVNCDGIEIKIAQGAKPGEGGHLPGNKITSEIAKVRHSAPGIDLISPPPHHDIYSIEDISQLIFDLKNVNPRAKIGVKLVSQIGVGTVAAGLAKGHADTVLISGHDGGTGASPISSMKYVGLPWELGLAETQQTLLLNDLRSRITLQVDGKMRTGRDVVIATLLGAEEYGFATSILIACGCIMCRQCHHNKCPSGIATQDYNLRKKFKGSPEHLINYLTFVAKEIREIMAKLGFRTVREMIGRVDVLEALESEKEKIKKCDLSSILYKPELPSRIVEKCTISQDHKIDNVLDRKLIKNSEIAIENEINVEHTLDIKNTDRAFGAMLSGKIAKRYGDLGLSDDTIVVNAVGSAGQSFGAFAVRGVTLILEGEANDYLGKGLSGGKIILKPFKNSSFNSHENIIAGNTLLYGATSGEAYILGRVGQRFCVRNSGGIAVVEGVGDHGCEYMTGGTVVILGTTGKNFGAGMTGGIAYVLDEGGEFENKCNKEMVSVQSLASSHDIKEVKRLVNNHYIYTNSPKAKKILDNWNHFENKFLKIISSIYQKKLESIS</sequence>
<feature type="domain" description="Glutamine amidotransferase type-2" evidence="17">
    <location>
        <begin position="58"/>
        <end position="455"/>
    </location>
</feature>
<keyword evidence="6" id="KW-0285">Flavoprotein</keyword>
<dbReference type="FunFam" id="3.60.20.10:FF:000001">
    <property type="entry name" value="Glutamate synthase, large subunit"/>
    <property type="match status" value="1"/>
</dbReference>
<keyword evidence="9" id="KW-0274">FAD</keyword>
<dbReference type="GO" id="GO:0006537">
    <property type="term" value="P:glutamate biosynthetic process"/>
    <property type="evidence" value="ECO:0007669"/>
    <property type="project" value="UniProtKB-KW"/>
</dbReference>
<dbReference type="InterPro" id="IPR002932">
    <property type="entry name" value="Glu_synthdom"/>
</dbReference>
<dbReference type="InterPro" id="IPR036485">
    <property type="entry name" value="Glu_synth_asu_C_sf"/>
</dbReference>
<dbReference type="CDD" id="cd00713">
    <property type="entry name" value="GltS"/>
    <property type="match status" value="1"/>
</dbReference>
<comment type="similarity">
    <text evidence="4">Belongs to the glutamate synthase family.</text>
</comment>
<comment type="cofactor">
    <cofactor evidence="3">
        <name>FAD</name>
        <dbReference type="ChEBI" id="CHEBI:57692"/>
    </cofactor>
</comment>
<dbReference type="SUPFAM" id="SSF56235">
    <property type="entry name" value="N-terminal nucleophile aminohydrolases (Ntn hydrolases)"/>
    <property type="match status" value="1"/>
</dbReference>
<evidence type="ECO:0000256" key="1">
    <source>
        <dbReference type="ARBA" id="ARBA00001917"/>
    </source>
</evidence>
<dbReference type="CDD" id="cd02808">
    <property type="entry name" value="GltS_FMN"/>
    <property type="match status" value="1"/>
</dbReference>
<evidence type="ECO:0000313" key="19">
    <source>
        <dbReference type="Proteomes" id="UP000190285"/>
    </source>
</evidence>
<dbReference type="InterPro" id="IPR050711">
    <property type="entry name" value="ET-N_metabolism_enzyme"/>
</dbReference>
<accession>A0A1T5M7M2</accession>
<keyword evidence="14" id="KW-0314">Glutamate biosynthesis</keyword>
<comment type="cofactor">
    <cofactor evidence="1">
        <name>FMN</name>
        <dbReference type="ChEBI" id="CHEBI:58210"/>
    </cofactor>
</comment>
<evidence type="ECO:0000256" key="12">
    <source>
        <dbReference type="ARBA" id="ARBA00023004"/>
    </source>
</evidence>
<dbReference type="SUPFAM" id="SSF51395">
    <property type="entry name" value="FMN-linked oxidoreductases"/>
    <property type="match status" value="1"/>
</dbReference>
<keyword evidence="12" id="KW-0408">Iron</keyword>
<dbReference type="PROSITE" id="PS51278">
    <property type="entry name" value="GATASE_TYPE_2"/>
    <property type="match status" value="1"/>
</dbReference>
<evidence type="ECO:0000256" key="9">
    <source>
        <dbReference type="ARBA" id="ARBA00022827"/>
    </source>
</evidence>
<keyword evidence="15" id="KW-0003">3Fe-4S</keyword>
<dbReference type="Gene3D" id="3.60.20.10">
    <property type="entry name" value="Glutamine Phosphoribosylpyrophosphate, subunit 1, domain 1"/>
    <property type="match status" value="1"/>
</dbReference>
<evidence type="ECO:0000256" key="2">
    <source>
        <dbReference type="ARBA" id="ARBA00001927"/>
    </source>
</evidence>
<evidence type="ECO:0000256" key="14">
    <source>
        <dbReference type="ARBA" id="ARBA00023164"/>
    </source>
</evidence>
<evidence type="ECO:0000313" key="18">
    <source>
        <dbReference type="EMBL" id="SKC84242.1"/>
    </source>
</evidence>
<evidence type="ECO:0000256" key="8">
    <source>
        <dbReference type="ARBA" id="ARBA00022723"/>
    </source>
</evidence>
<keyword evidence="10" id="KW-0315">Glutamine amidotransferase</keyword>
<dbReference type="Gene3D" id="3.20.20.70">
    <property type="entry name" value="Aldolase class I"/>
    <property type="match status" value="2"/>
</dbReference>
<evidence type="ECO:0000259" key="17">
    <source>
        <dbReference type="PROSITE" id="PS51278"/>
    </source>
</evidence>
<dbReference type="NCBIfam" id="NF008730">
    <property type="entry name" value="PRK11750.1"/>
    <property type="match status" value="1"/>
</dbReference>
<evidence type="ECO:0000256" key="13">
    <source>
        <dbReference type="ARBA" id="ARBA00023014"/>
    </source>
</evidence>
<evidence type="ECO:0000256" key="4">
    <source>
        <dbReference type="ARBA" id="ARBA00009716"/>
    </source>
</evidence>
<keyword evidence="11" id="KW-0560">Oxidoreductase</keyword>
<keyword evidence="13" id="KW-0411">Iron-sulfur</keyword>
<reference evidence="18 19" key="1">
    <citation type="submission" date="2017-02" db="EMBL/GenBank/DDBJ databases">
        <authorList>
            <person name="Peterson S.W."/>
        </authorList>
    </citation>
    <scope>NUCLEOTIDE SEQUENCE [LARGE SCALE GENOMIC DNA]</scope>
    <source>
        <strain evidence="18 19">M1</strain>
    </source>
</reference>
<dbReference type="EMBL" id="FUZT01000011">
    <property type="protein sequence ID" value="SKC84242.1"/>
    <property type="molecule type" value="Genomic_DNA"/>
</dbReference>
<dbReference type="InterPro" id="IPR006982">
    <property type="entry name" value="Glu_synth_centr_N"/>
</dbReference>
<dbReference type="FunFam" id="3.20.20.70:FF:000031">
    <property type="entry name" value="Glutamate synthase 1 [NADH]"/>
    <property type="match status" value="1"/>
</dbReference>
<dbReference type="GO" id="GO:0051538">
    <property type="term" value="F:3 iron, 4 sulfur cluster binding"/>
    <property type="evidence" value="ECO:0007669"/>
    <property type="project" value="UniProtKB-KW"/>
</dbReference>
<organism evidence="18 19">
    <name type="scientific">Maledivibacter halophilus</name>
    <dbReference type="NCBI Taxonomy" id="36842"/>
    <lineage>
        <taxon>Bacteria</taxon>
        <taxon>Bacillati</taxon>
        <taxon>Bacillota</taxon>
        <taxon>Clostridia</taxon>
        <taxon>Peptostreptococcales</taxon>
        <taxon>Caminicellaceae</taxon>
        <taxon>Maledivibacter</taxon>
    </lineage>
</organism>
<dbReference type="Gene3D" id="2.160.20.60">
    <property type="entry name" value="Glutamate synthase, alpha subunit, C-terminal domain"/>
    <property type="match status" value="1"/>
</dbReference>
<evidence type="ECO:0000256" key="10">
    <source>
        <dbReference type="ARBA" id="ARBA00022962"/>
    </source>
</evidence>